<evidence type="ECO:0000313" key="2">
    <source>
        <dbReference type="Proteomes" id="UP000299102"/>
    </source>
</evidence>
<dbReference type="AlphaFoldDB" id="A0A4C1UZ86"/>
<proteinExistence type="predicted"/>
<dbReference type="EMBL" id="BGZK01000251">
    <property type="protein sequence ID" value="GBP31813.1"/>
    <property type="molecule type" value="Genomic_DNA"/>
</dbReference>
<keyword evidence="2" id="KW-1185">Reference proteome</keyword>
<gene>
    <name evidence="1" type="ORF">EVAR_81579_1</name>
</gene>
<organism evidence="1 2">
    <name type="scientific">Eumeta variegata</name>
    <name type="common">Bagworm moth</name>
    <name type="synonym">Eumeta japonica</name>
    <dbReference type="NCBI Taxonomy" id="151549"/>
    <lineage>
        <taxon>Eukaryota</taxon>
        <taxon>Metazoa</taxon>
        <taxon>Ecdysozoa</taxon>
        <taxon>Arthropoda</taxon>
        <taxon>Hexapoda</taxon>
        <taxon>Insecta</taxon>
        <taxon>Pterygota</taxon>
        <taxon>Neoptera</taxon>
        <taxon>Endopterygota</taxon>
        <taxon>Lepidoptera</taxon>
        <taxon>Glossata</taxon>
        <taxon>Ditrysia</taxon>
        <taxon>Tineoidea</taxon>
        <taxon>Psychidae</taxon>
        <taxon>Oiketicinae</taxon>
        <taxon>Eumeta</taxon>
    </lineage>
</organism>
<protein>
    <submittedName>
        <fullName evidence="1">Uncharacterized protein</fullName>
    </submittedName>
</protein>
<reference evidence="1 2" key="1">
    <citation type="journal article" date="2019" name="Commun. Biol.">
        <title>The bagworm genome reveals a unique fibroin gene that provides high tensile strength.</title>
        <authorList>
            <person name="Kono N."/>
            <person name="Nakamura H."/>
            <person name="Ohtoshi R."/>
            <person name="Tomita M."/>
            <person name="Numata K."/>
            <person name="Arakawa K."/>
        </authorList>
    </citation>
    <scope>NUCLEOTIDE SEQUENCE [LARGE SCALE GENOMIC DNA]</scope>
</reference>
<comment type="caution">
    <text evidence="1">The sequence shown here is derived from an EMBL/GenBank/DDBJ whole genome shotgun (WGS) entry which is preliminary data.</text>
</comment>
<sequence>MYHSASRPDRTGAATDAVTVSGEVKYTRLLLDHHSPITIHSYLNITSRDEHCLCMRGLTTSRITDRVGVTFKATSVTGKFSESRVVRTCNTKMESPRSDVVLTNRKEGMRQATGFLDDKCLEGRESSWLDQ</sequence>
<dbReference type="Proteomes" id="UP000299102">
    <property type="component" value="Unassembled WGS sequence"/>
</dbReference>
<accession>A0A4C1UZ86</accession>
<name>A0A4C1UZ86_EUMVA</name>
<evidence type="ECO:0000313" key="1">
    <source>
        <dbReference type="EMBL" id="GBP31813.1"/>
    </source>
</evidence>